<comment type="caution">
    <text evidence="11">The sequence shown here is derived from an EMBL/GenBank/DDBJ whole genome shotgun (WGS) entry which is preliminary data.</text>
</comment>
<proteinExistence type="inferred from homology"/>
<comment type="subcellular location">
    <subcellularLocation>
        <location evidence="1">Cell inner membrane</location>
    </subcellularLocation>
</comment>
<evidence type="ECO:0000256" key="7">
    <source>
        <dbReference type="ARBA" id="ARBA00022692"/>
    </source>
</evidence>
<evidence type="ECO:0000256" key="2">
    <source>
        <dbReference type="ARBA" id="ARBA00007208"/>
    </source>
</evidence>
<dbReference type="EMBL" id="NIOF01000020">
    <property type="protein sequence ID" value="OWQ83532.1"/>
    <property type="molecule type" value="Genomic_DNA"/>
</dbReference>
<evidence type="ECO:0000256" key="4">
    <source>
        <dbReference type="ARBA" id="ARBA00022448"/>
    </source>
</evidence>
<accession>A0A246ITI5</accession>
<keyword evidence="4" id="KW-0813">Transport</keyword>
<sequence>MATPQSTLPIRARRWAISGAALGVVVAVAGWAPAAWLASTLAAATNQRLLLADTRGSIWNGSARVILSPGAGSNDASELPQRLGWALRPAWIDGGLGVRLTLDQTCCVRPASPLTARLGMNRLTLRLPDTSPEQPWIRWPAGWLVGLGTPWNTVAPDGTIAISAQGFIFDGEGKTLRVQGIAQLELRDFSSRLAQLAPLGSYRLNLVGGAVPQLVLMTQQGPLQLSGQGSLGARPQFRGEATPAPGSEAALANLLNIIGRREGARSIISVG</sequence>
<evidence type="ECO:0000256" key="3">
    <source>
        <dbReference type="ARBA" id="ARBA00021563"/>
    </source>
</evidence>
<dbReference type="OrthoDB" id="8558191at2"/>
<comment type="similarity">
    <text evidence="2">Belongs to the GSP N family.</text>
</comment>
<keyword evidence="6" id="KW-0997">Cell inner membrane</keyword>
<dbReference type="InterPro" id="IPR022792">
    <property type="entry name" value="T2SS_protein-GspN"/>
</dbReference>
<evidence type="ECO:0000256" key="8">
    <source>
        <dbReference type="ARBA" id="ARBA00022927"/>
    </source>
</evidence>
<evidence type="ECO:0000256" key="1">
    <source>
        <dbReference type="ARBA" id="ARBA00004533"/>
    </source>
</evidence>
<dbReference type="AlphaFoldDB" id="A0A246ITI5"/>
<dbReference type="Proteomes" id="UP000197468">
    <property type="component" value="Unassembled WGS sequence"/>
</dbReference>
<dbReference type="GO" id="GO:0015628">
    <property type="term" value="P:protein secretion by the type II secretion system"/>
    <property type="evidence" value="ECO:0007669"/>
    <property type="project" value="InterPro"/>
</dbReference>
<evidence type="ECO:0000256" key="6">
    <source>
        <dbReference type="ARBA" id="ARBA00022519"/>
    </source>
</evidence>
<evidence type="ECO:0000256" key="5">
    <source>
        <dbReference type="ARBA" id="ARBA00022475"/>
    </source>
</evidence>
<evidence type="ECO:0000313" key="12">
    <source>
        <dbReference type="Proteomes" id="UP000197468"/>
    </source>
</evidence>
<organism evidence="11 12">
    <name type="scientific">Roseateles aquatilis</name>
    <dbReference type="NCBI Taxonomy" id="431061"/>
    <lineage>
        <taxon>Bacteria</taxon>
        <taxon>Pseudomonadati</taxon>
        <taxon>Pseudomonadota</taxon>
        <taxon>Betaproteobacteria</taxon>
        <taxon>Burkholderiales</taxon>
        <taxon>Sphaerotilaceae</taxon>
        <taxon>Roseateles</taxon>
    </lineage>
</organism>
<dbReference type="GO" id="GO:0015627">
    <property type="term" value="C:type II protein secretion system complex"/>
    <property type="evidence" value="ECO:0007669"/>
    <property type="project" value="InterPro"/>
</dbReference>
<gene>
    <name evidence="11" type="ORF">CDN99_25700</name>
</gene>
<evidence type="ECO:0000256" key="10">
    <source>
        <dbReference type="ARBA" id="ARBA00030772"/>
    </source>
</evidence>
<keyword evidence="9" id="KW-0472">Membrane</keyword>
<keyword evidence="5" id="KW-1003">Cell membrane</keyword>
<reference evidence="11 12" key="1">
    <citation type="journal article" date="2008" name="Int. J. Syst. Evol. Microbiol.">
        <title>Description of Roseateles aquatilis sp. nov. and Roseateles terrae sp. nov., in the class Betaproteobacteria, and emended description of the genus Roseateles.</title>
        <authorList>
            <person name="Gomila M."/>
            <person name="Bowien B."/>
            <person name="Falsen E."/>
            <person name="Moore E.R."/>
            <person name="Lalucat J."/>
        </authorList>
    </citation>
    <scope>NUCLEOTIDE SEQUENCE [LARGE SCALE GENOMIC DNA]</scope>
    <source>
        <strain evidence="11 12">CCUG 48205</strain>
    </source>
</reference>
<dbReference type="Pfam" id="PF01203">
    <property type="entry name" value="T2SSN"/>
    <property type="match status" value="1"/>
</dbReference>
<keyword evidence="8" id="KW-0653">Protein transport</keyword>
<dbReference type="GO" id="GO:0005886">
    <property type="term" value="C:plasma membrane"/>
    <property type="evidence" value="ECO:0007669"/>
    <property type="project" value="UniProtKB-SubCell"/>
</dbReference>
<keyword evidence="7" id="KW-0812">Transmembrane</keyword>
<evidence type="ECO:0000313" key="11">
    <source>
        <dbReference type="EMBL" id="OWQ83532.1"/>
    </source>
</evidence>
<dbReference type="RefSeq" id="WP_088388215.1">
    <property type="nucleotide sequence ID" value="NZ_NIOF01000020.1"/>
</dbReference>
<evidence type="ECO:0000256" key="9">
    <source>
        <dbReference type="ARBA" id="ARBA00023136"/>
    </source>
</evidence>
<name>A0A246ITI5_9BURK</name>
<protein>
    <recommendedName>
        <fullName evidence="3">Type II secretion system protein N</fullName>
    </recommendedName>
    <alternativeName>
        <fullName evidence="10">General secretion pathway protein N</fullName>
    </alternativeName>
</protein>
<keyword evidence="12" id="KW-1185">Reference proteome</keyword>